<protein>
    <recommendedName>
        <fullName evidence="3">CS domain-containing protein</fullName>
    </recommendedName>
</protein>
<dbReference type="GO" id="GO:0005654">
    <property type="term" value="C:nucleoplasm"/>
    <property type="evidence" value="ECO:0007669"/>
    <property type="project" value="TreeGrafter"/>
</dbReference>
<evidence type="ECO:0000256" key="1">
    <source>
        <dbReference type="ARBA" id="ARBA00005607"/>
    </source>
</evidence>
<dbReference type="InterPro" id="IPR008978">
    <property type="entry name" value="HSP20-like_chaperone"/>
</dbReference>
<dbReference type="AlphaFoldDB" id="A0A225WTL0"/>
<sequence length="571" mass="64090">MVATPKFHVTQDAAWVFVHVHVPFVRVSEMEFYVDGRDFTFFCKPYLLKLHFPHQVVDDELAKAVYDPNKDNGTIVVHLPKKEPGQDFPDLDMLTKLLQPQRPPVDIKTNTQRKVPLIEVLSSESEPIGTFQEESDRLNALIDGKPVHTDDGAETSAEEARTDSSLLGLESSTATQSVGSIKIDADKAPAELIGVRVTDLAPSYGFNNAYSDFFRVWHGEVTEILSLPDPEHIQPDQRRILREGAEEQQFDIERYLMDFANQGDDMYFELAMAYEPFWSKYPVLPPAVVPKKIAQGKPFIVEVDLDVNHVGDSINNMSLEATSYSTPATSMIFTDAEHELLLRLPRKEFLLPEGSPDEKLVIGGLVDILIGFVYDQLTSQGDSGVESTWTVSIVSPTLSWLDSNADLRAVVRSAIRRIITFPFLRQYDLALRCVREASEILKRGKRVVLRALLMLYRIVEKSETQYLLNALYIQDYCVWIQSVNDEHLQHVSGELDNHIAVFSKSETGWALDELEHSLFEAEGAKNEGDSDESSSSSDSDSSDDDSEDGSSSEEDSSADDSSESTMRLVKR</sequence>
<dbReference type="InterPro" id="IPR007052">
    <property type="entry name" value="CS_dom"/>
</dbReference>
<name>A0A225WTL0_9STRA</name>
<dbReference type="Gene3D" id="2.60.40.790">
    <property type="match status" value="1"/>
</dbReference>
<dbReference type="Proteomes" id="UP000198211">
    <property type="component" value="Unassembled WGS sequence"/>
</dbReference>
<dbReference type="GO" id="GO:0000493">
    <property type="term" value="P:box H/ACA snoRNP assembly"/>
    <property type="evidence" value="ECO:0007669"/>
    <property type="project" value="InterPro"/>
</dbReference>
<dbReference type="Pfam" id="PF04925">
    <property type="entry name" value="SHQ1"/>
    <property type="match status" value="1"/>
</dbReference>
<proteinExistence type="inferred from homology"/>
<dbReference type="GO" id="GO:0051082">
    <property type="term" value="F:unfolded protein binding"/>
    <property type="evidence" value="ECO:0007669"/>
    <property type="project" value="TreeGrafter"/>
</dbReference>
<dbReference type="InterPro" id="IPR039742">
    <property type="entry name" value="Shq1"/>
</dbReference>
<feature type="region of interest" description="Disordered" evidence="2">
    <location>
        <begin position="521"/>
        <end position="571"/>
    </location>
</feature>
<dbReference type="PROSITE" id="PS51203">
    <property type="entry name" value="CS"/>
    <property type="match status" value="1"/>
</dbReference>
<dbReference type="PANTHER" id="PTHR12967:SF0">
    <property type="entry name" value="PROTEIN SHQ1 HOMOLOG"/>
    <property type="match status" value="1"/>
</dbReference>
<feature type="domain" description="CS" evidence="3">
    <location>
        <begin position="2"/>
        <end position="92"/>
    </location>
</feature>
<dbReference type="PANTHER" id="PTHR12967">
    <property type="entry name" value="PROTEIN SHQ1 HOMOLOG"/>
    <property type="match status" value="1"/>
</dbReference>
<reference evidence="5" key="1">
    <citation type="submission" date="2017-03" db="EMBL/GenBank/DDBJ databases">
        <title>Phytopthora megakarya and P. palmivora, two closely related causual agents of cacao black pod achieved similar genome size and gene model numbers by different mechanisms.</title>
        <authorList>
            <person name="Ali S."/>
            <person name="Shao J."/>
            <person name="Larry D.J."/>
            <person name="Kronmiller B."/>
            <person name="Shen D."/>
            <person name="Strem M.D."/>
            <person name="Melnick R.L."/>
            <person name="Guiltinan M.J."/>
            <person name="Tyler B.M."/>
            <person name="Meinhardt L.W."/>
            <person name="Bailey B.A."/>
        </authorList>
    </citation>
    <scope>NUCLEOTIDE SEQUENCE [LARGE SCALE GENOMIC DNA]</scope>
    <source>
        <strain evidence="5">zdho120</strain>
    </source>
</reference>
<comment type="caution">
    <text evidence="4">The sequence shown here is derived from an EMBL/GenBank/DDBJ whole genome shotgun (WGS) entry which is preliminary data.</text>
</comment>
<gene>
    <name evidence="4" type="ORF">PHMEG_0004585</name>
</gene>
<accession>A0A225WTL0</accession>
<dbReference type="STRING" id="4795.A0A225WTL0"/>
<feature type="compositionally biased region" description="Acidic residues" evidence="2">
    <location>
        <begin position="540"/>
        <end position="562"/>
    </location>
</feature>
<dbReference type="SUPFAM" id="SSF49764">
    <property type="entry name" value="HSP20-like chaperones"/>
    <property type="match status" value="1"/>
</dbReference>
<keyword evidence="5" id="KW-1185">Reference proteome</keyword>
<evidence type="ECO:0000259" key="3">
    <source>
        <dbReference type="PROSITE" id="PS51203"/>
    </source>
</evidence>
<organism evidence="4 5">
    <name type="scientific">Phytophthora megakarya</name>
    <dbReference type="NCBI Taxonomy" id="4795"/>
    <lineage>
        <taxon>Eukaryota</taxon>
        <taxon>Sar</taxon>
        <taxon>Stramenopiles</taxon>
        <taxon>Oomycota</taxon>
        <taxon>Peronosporomycetes</taxon>
        <taxon>Peronosporales</taxon>
        <taxon>Peronosporaceae</taxon>
        <taxon>Phytophthora</taxon>
    </lineage>
</organism>
<evidence type="ECO:0000313" key="5">
    <source>
        <dbReference type="Proteomes" id="UP000198211"/>
    </source>
</evidence>
<dbReference type="EMBL" id="NBNE01000273">
    <property type="protein sequence ID" value="OWZ20941.1"/>
    <property type="molecule type" value="Genomic_DNA"/>
</dbReference>
<evidence type="ECO:0000256" key="2">
    <source>
        <dbReference type="SAM" id="MobiDB-lite"/>
    </source>
</evidence>
<dbReference type="GO" id="GO:0005737">
    <property type="term" value="C:cytoplasm"/>
    <property type="evidence" value="ECO:0007669"/>
    <property type="project" value="TreeGrafter"/>
</dbReference>
<dbReference type="InterPro" id="IPR048696">
    <property type="entry name" value="SHQ1-like_CS"/>
</dbReference>
<dbReference type="InterPro" id="IPR007009">
    <property type="entry name" value="Shq1_C"/>
</dbReference>
<comment type="similarity">
    <text evidence="1">Belongs to the SHQ1 family.</text>
</comment>
<dbReference type="Pfam" id="PF21413">
    <property type="entry name" value="SHQ1-like_CS"/>
    <property type="match status" value="1"/>
</dbReference>
<evidence type="ECO:0000313" key="4">
    <source>
        <dbReference type="EMBL" id="OWZ20941.1"/>
    </source>
</evidence>
<dbReference type="OrthoDB" id="73639at2759"/>